<gene>
    <name evidence="1" type="ORF">CEXT_178201</name>
</gene>
<dbReference type="AlphaFoldDB" id="A0AAV4NZT9"/>
<proteinExistence type="predicted"/>
<reference evidence="1 2" key="1">
    <citation type="submission" date="2021-06" db="EMBL/GenBank/DDBJ databases">
        <title>Caerostris extrusa draft genome.</title>
        <authorList>
            <person name="Kono N."/>
            <person name="Arakawa K."/>
        </authorList>
    </citation>
    <scope>NUCLEOTIDE SEQUENCE [LARGE SCALE GENOMIC DNA]</scope>
</reference>
<accession>A0AAV4NZT9</accession>
<protein>
    <submittedName>
        <fullName evidence="1">Uncharacterized protein</fullName>
    </submittedName>
</protein>
<sequence length="100" mass="10873">MLLISNRDPNKIVLIGSQIACDGITTHSKESTLSVGVRSLTNGRAGAVGGLFGRAETGTSLNPLFANELAYFRHRCRTCNRLPWSFLNIPSLWTVPLLTS</sequence>
<dbReference type="EMBL" id="BPLR01021387">
    <property type="protein sequence ID" value="GIX89051.1"/>
    <property type="molecule type" value="Genomic_DNA"/>
</dbReference>
<dbReference type="Proteomes" id="UP001054945">
    <property type="component" value="Unassembled WGS sequence"/>
</dbReference>
<organism evidence="1 2">
    <name type="scientific">Caerostris extrusa</name>
    <name type="common">Bark spider</name>
    <name type="synonym">Caerostris bankana</name>
    <dbReference type="NCBI Taxonomy" id="172846"/>
    <lineage>
        <taxon>Eukaryota</taxon>
        <taxon>Metazoa</taxon>
        <taxon>Ecdysozoa</taxon>
        <taxon>Arthropoda</taxon>
        <taxon>Chelicerata</taxon>
        <taxon>Arachnida</taxon>
        <taxon>Araneae</taxon>
        <taxon>Araneomorphae</taxon>
        <taxon>Entelegynae</taxon>
        <taxon>Araneoidea</taxon>
        <taxon>Araneidae</taxon>
        <taxon>Caerostris</taxon>
    </lineage>
</organism>
<evidence type="ECO:0000313" key="2">
    <source>
        <dbReference type="Proteomes" id="UP001054945"/>
    </source>
</evidence>
<name>A0AAV4NZT9_CAEEX</name>
<evidence type="ECO:0000313" key="1">
    <source>
        <dbReference type="EMBL" id="GIX89051.1"/>
    </source>
</evidence>
<comment type="caution">
    <text evidence="1">The sequence shown here is derived from an EMBL/GenBank/DDBJ whole genome shotgun (WGS) entry which is preliminary data.</text>
</comment>
<keyword evidence="2" id="KW-1185">Reference proteome</keyword>